<dbReference type="Gene3D" id="3.30.450.40">
    <property type="match status" value="1"/>
</dbReference>
<dbReference type="EMBL" id="AJWZ01000571">
    <property type="protein sequence ID" value="EKC76443.1"/>
    <property type="molecule type" value="Genomic_DNA"/>
</dbReference>
<protein>
    <submittedName>
        <fullName evidence="1">Transcriptional regulator, AbrB family</fullName>
    </submittedName>
</protein>
<evidence type="ECO:0000313" key="1">
    <source>
        <dbReference type="EMBL" id="EKC76443.1"/>
    </source>
</evidence>
<comment type="caution">
    <text evidence="1">The sequence shown here is derived from an EMBL/GenBank/DDBJ whole genome shotgun (WGS) entry which is preliminary data.</text>
</comment>
<sequence length="87" mass="9617">MAVSSQLEELMSKQRCEKTEDEQQKLFEIIKGEEPEQCGQIIYPIICEGDVIGSVIVLAKDENNKVSVTDQKLAGVAAAFLGRQMES</sequence>
<dbReference type="Pfam" id="PF15714">
    <property type="entry name" value="SpoVT_C"/>
    <property type="match status" value="1"/>
</dbReference>
<name>K1U2D6_9ZZZZ</name>
<organism evidence="1">
    <name type="scientific">human gut metagenome</name>
    <dbReference type="NCBI Taxonomy" id="408170"/>
    <lineage>
        <taxon>unclassified sequences</taxon>
        <taxon>metagenomes</taxon>
        <taxon>organismal metagenomes</taxon>
    </lineage>
</organism>
<reference evidence="1" key="1">
    <citation type="journal article" date="2013" name="Environ. Microbiol.">
        <title>Microbiota from the distal guts of lean and obese adolescents exhibit partial functional redundancy besides clear differences in community structure.</title>
        <authorList>
            <person name="Ferrer M."/>
            <person name="Ruiz A."/>
            <person name="Lanza F."/>
            <person name="Haange S.B."/>
            <person name="Oberbach A."/>
            <person name="Till H."/>
            <person name="Bargiela R."/>
            <person name="Campoy C."/>
            <person name="Segura M.T."/>
            <person name="Richter M."/>
            <person name="von Bergen M."/>
            <person name="Seifert J."/>
            <person name="Suarez A."/>
        </authorList>
    </citation>
    <scope>NUCLEOTIDE SEQUENCE</scope>
</reference>
<accession>K1U2D6</accession>
<proteinExistence type="predicted"/>
<dbReference type="InterPro" id="IPR029016">
    <property type="entry name" value="GAF-like_dom_sf"/>
</dbReference>
<dbReference type="AlphaFoldDB" id="K1U2D6"/>
<gene>
    <name evidence="1" type="ORF">OBE_00838</name>
</gene>